<evidence type="ECO:0000313" key="13">
    <source>
        <dbReference type="Proteomes" id="UP000552615"/>
    </source>
</evidence>
<evidence type="ECO:0000256" key="10">
    <source>
        <dbReference type="SAM" id="Phobius"/>
    </source>
</evidence>
<dbReference type="SMART" id="SM00028">
    <property type="entry name" value="TPR"/>
    <property type="match status" value="5"/>
</dbReference>
<reference evidence="12 13" key="1">
    <citation type="submission" date="2020-04" db="EMBL/GenBank/DDBJ databases">
        <title>Chryseobacterium sp. RJ-7-14 sp. nov., isolated from Jeju soil.</title>
        <authorList>
            <person name="Dahal R.H."/>
            <person name="Chaudhary D.K."/>
        </authorList>
    </citation>
    <scope>NUCLEOTIDE SEQUENCE [LARGE SCALE GENOMIC DNA]</scope>
    <source>
        <strain evidence="12 13">RJ-7-14</strain>
    </source>
</reference>
<dbReference type="PROSITE" id="PS50109">
    <property type="entry name" value="HIS_KIN"/>
    <property type="match status" value="1"/>
</dbReference>
<dbReference type="Pfam" id="PF02518">
    <property type="entry name" value="HATPase_c"/>
    <property type="match status" value="1"/>
</dbReference>
<dbReference type="InterPro" id="IPR011495">
    <property type="entry name" value="Sig_transdc_His_kin_sub2_dim/P"/>
</dbReference>
<feature type="transmembrane region" description="Helical" evidence="10">
    <location>
        <begin position="494"/>
        <end position="514"/>
    </location>
</feature>
<sequence>MNSTAFISSGKYARFLFLAIILLSGIIQVHAQADADPQQLKKKIAAAADDQQKAELLITLSSYYLNKPGELKADIDEATQLNKQAGKLSTMLKYKAGIGKAMLLDAQIHREKGERDKALQLTNAALAFAKKNNLRVVTADVYKELCAYKGYERPDIEEKIKYLEQAVYLYKRGKAVKKEADALKDLADYYGLAEQNQKALSLLENAVGLYKSIGYKELQGIYTLMSGNYGVLQNAQLSLKYALLAEKTAEEVQDKSYQWCTIYNHLGLAYYDLLKFDLAFANFEKALNIALENKNIGDVNAITYNLASLYCHKKNYKAALRTLKRTEKNYPPIDEITKIRQLFIFTVSYSMLKETEKSRPYYEQLLKKYNESDIGLFYKLTGIIIYLQRSGQPEKTYAYLEKFRKFSKESKNLVFYSQIELLAFQSDQASKKYESAIKHLQQHQVYKDSIFNLEKLKQSTALQLQFETEKKDKNIRLLREQGKVQEAKIQNEKVIRYVFLGSIIVLILFAALLYNRSRLKNQANKKLELKRQQIDEQNEQLKKLLGEKEWLLKEIHHRVKNNLQIVISLLNTQSAYLENEDALMAIQNSQHRMHAMSLIHQKLYQSDNLSTIDMSWYIYELINYIKECYSSEKKISFVMDVDKIFLDVAQAVPLGLILNEAINNTVKYAFPESRKGEVEVLFKKSENNAYRLVISDNGVGLPDDFNIDETESLGMNLMRGLTDQLEGDFTLESKNGLKITINFRKNTDIDAEHADIVKE</sequence>
<keyword evidence="7" id="KW-0067">ATP-binding</keyword>
<dbReference type="AlphaFoldDB" id="A0A7Y0A5I9"/>
<keyword evidence="6 12" id="KW-0418">Kinase</keyword>
<evidence type="ECO:0000256" key="2">
    <source>
        <dbReference type="ARBA" id="ARBA00012438"/>
    </source>
</evidence>
<keyword evidence="9" id="KW-0175">Coiled coil</keyword>
<evidence type="ECO:0000256" key="3">
    <source>
        <dbReference type="ARBA" id="ARBA00022553"/>
    </source>
</evidence>
<proteinExistence type="predicted"/>
<dbReference type="GO" id="GO:0005524">
    <property type="term" value="F:ATP binding"/>
    <property type="evidence" value="ECO:0007669"/>
    <property type="project" value="UniProtKB-KW"/>
</dbReference>
<evidence type="ECO:0000256" key="6">
    <source>
        <dbReference type="ARBA" id="ARBA00022777"/>
    </source>
</evidence>
<comment type="caution">
    <text evidence="12">The sequence shown here is derived from an EMBL/GenBank/DDBJ whole genome shotgun (WGS) entry which is preliminary data.</text>
</comment>
<dbReference type="InterPro" id="IPR005467">
    <property type="entry name" value="His_kinase_dom"/>
</dbReference>
<dbReference type="Proteomes" id="UP000552615">
    <property type="component" value="Unassembled WGS sequence"/>
</dbReference>
<evidence type="ECO:0000256" key="8">
    <source>
        <dbReference type="PROSITE-ProRule" id="PRU00339"/>
    </source>
</evidence>
<dbReference type="InterPro" id="IPR036890">
    <property type="entry name" value="HATPase_C_sf"/>
</dbReference>
<dbReference type="SUPFAM" id="SSF55874">
    <property type="entry name" value="ATPase domain of HSP90 chaperone/DNA topoisomerase II/histidine kinase"/>
    <property type="match status" value="1"/>
</dbReference>
<dbReference type="SUPFAM" id="SSF48452">
    <property type="entry name" value="TPR-like"/>
    <property type="match status" value="2"/>
</dbReference>
<organism evidence="12 13">
    <name type="scientific">Chryseobacterium cheonjiense</name>
    <dbReference type="NCBI Taxonomy" id="2728845"/>
    <lineage>
        <taxon>Bacteria</taxon>
        <taxon>Pseudomonadati</taxon>
        <taxon>Bacteroidota</taxon>
        <taxon>Flavobacteriia</taxon>
        <taxon>Flavobacteriales</taxon>
        <taxon>Weeksellaceae</taxon>
        <taxon>Chryseobacterium group</taxon>
        <taxon>Chryseobacterium</taxon>
    </lineage>
</organism>
<accession>A0A7Y0A5I9</accession>
<dbReference type="RefSeq" id="WP_169230349.1">
    <property type="nucleotide sequence ID" value="NZ_JABBGF010000001.1"/>
</dbReference>
<evidence type="ECO:0000259" key="11">
    <source>
        <dbReference type="PROSITE" id="PS50109"/>
    </source>
</evidence>
<keyword evidence="5" id="KW-0547">Nucleotide-binding</keyword>
<dbReference type="PANTHER" id="PTHR41523">
    <property type="entry name" value="TWO-COMPONENT SYSTEM SENSOR PROTEIN"/>
    <property type="match status" value="1"/>
</dbReference>
<keyword evidence="10" id="KW-0472">Membrane</keyword>
<keyword evidence="4" id="KW-0808">Transferase</keyword>
<evidence type="ECO:0000313" key="12">
    <source>
        <dbReference type="EMBL" id="NML56990.1"/>
    </source>
</evidence>
<dbReference type="PANTHER" id="PTHR41523:SF8">
    <property type="entry name" value="ETHYLENE RESPONSE SENSOR PROTEIN"/>
    <property type="match status" value="1"/>
</dbReference>
<gene>
    <name evidence="12" type="ORF">HHL20_06505</name>
</gene>
<evidence type="ECO:0000256" key="5">
    <source>
        <dbReference type="ARBA" id="ARBA00022741"/>
    </source>
</evidence>
<dbReference type="EMBL" id="JABBGF010000001">
    <property type="protein sequence ID" value="NML56990.1"/>
    <property type="molecule type" value="Genomic_DNA"/>
</dbReference>
<dbReference type="Gene3D" id="1.25.40.10">
    <property type="entry name" value="Tetratricopeptide repeat domain"/>
    <property type="match status" value="2"/>
</dbReference>
<keyword evidence="10" id="KW-0812">Transmembrane</keyword>
<dbReference type="InterPro" id="IPR011990">
    <property type="entry name" value="TPR-like_helical_dom_sf"/>
</dbReference>
<dbReference type="Pfam" id="PF07568">
    <property type="entry name" value="HisKA_2"/>
    <property type="match status" value="1"/>
</dbReference>
<protein>
    <recommendedName>
        <fullName evidence="2">histidine kinase</fullName>
        <ecNumber evidence="2">2.7.13.3</ecNumber>
    </recommendedName>
</protein>
<dbReference type="InterPro" id="IPR019734">
    <property type="entry name" value="TPR_rpt"/>
</dbReference>
<dbReference type="InterPro" id="IPR003594">
    <property type="entry name" value="HATPase_dom"/>
</dbReference>
<dbReference type="SMART" id="SM00387">
    <property type="entry name" value="HATPase_c"/>
    <property type="match status" value="1"/>
</dbReference>
<evidence type="ECO:0000256" key="4">
    <source>
        <dbReference type="ARBA" id="ARBA00022679"/>
    </source>
</evidence>
<keyword evidence="13" id="KW-1185">Reference proteome</keyword>
<dbReference type="EC" id="2.7.13.3" evidence="2"/>
<keyword evidence="3" id="KW-0597">Phosphoprotein</keyword>
<evidence type="ECO:0000256" key="9">
    <source>
        <dbReference type="SAM" id="Coils"/>
    </source>
</evidence>
<comment type="catalytic activity">
    <reaction evidence="1">
        <text>ATP + protein L-histidine = ADP + protein N-phospho-L-histidine.</text>
        <dbReference type="EC" id="2.7.13.3"/>
    </reaction>
</comment>
<dbReference type="Gene3D" id="3.30.565.10">
    <property type="entry name" value="Histidine kinase-like ATPase, C-terminal domain"/>
    <property type="match status" value="1"/>
</dbReference>
<keyword evidence="8" id="KW-0802">TPR repeat</keyword>
<evidence type="ECO:0000256" key="1">
    <source>
        <dbReference type="ARBA" id="ARBA00000085"/>
    </source>
</evidence>
<evidence type="ECO:0000256" key="7">
    <source>
        <dbReference type="ARBA" id="ARBA00022840"/>
    </source>
</evidence>
<feature type="domain" description="Histidine kinase" evidence="11">
    <location>
        <begin position="554"/>
        <end position="747"/>
    </location>
</feature>
<name>A0A7Y0A5I9_9FLAO</name>
<dbReference type="PROSITE" id="PS50005">
    <property type="entry name" value="TPR"/>
    <property type="match status" value="1"/>
</dbReference>
<feature type="repeat" description="TPR" evidence="8">
    <location>
        <begin position="260"/>
        <end position="293"/>
    </location>
</feature>
<dbReference type="Gene3D" id="3.30.450.20">
    <property type="entry name" value="PAS domain"/>
    <property type="match status" value="1"/>
</dbReference>
<feature type="coiled-coil region" evidence="9">
    <location>
        <begin position="519"/>
        <end position="554"/>
    </location>
</feature>
<dbReference type="GO" id="GO:0004673">
    <property type="term" value="F:protein histidine kinase activity"/>
    <property type="evidence" value="ECO:0007669"/>
    <property type="project" value="UniProtKB-EC"/>
</dbReference>
<keyword evidence="10" id="KW-1133">Transmembrane helix</keyword>